<dbReference type="AlphaFoldDB" id="A0A3P3FHJ0"/>
<name>A0A3P3FHJ0_9HYPH</name>
<dbReference type="EMBL" id="RQXT01000025">
    <property type="protein sequence ID" value="RRH98089.1"/>
    <property type="molecule type" value="Genomic_DNA"/>
</dbReference>
<organism evidence="1 2">
    <name type="scientific">Mesorhizobium tamadayense</name>
    <dbReference type="NCBI Taxonomy" id="425306"/>
    <lineage>
        <taxon>Bacteria</taxon>
        <taxon>Pseudomonadati</taxon>
        <taxon>Pseudomonadota</taxon>
        <taxon>Alphaproteobacteria</taxon>
        <taxon>Hyphomicrobiales</taxon>
        <taxon>Phyllobacteriaceae</taxon>
        <taxon>Mesorhizobium</taxon>
    </lineage>
</organism>
<sequence>MARFYRKLAILTKVETVYGTDPVPTGAANAMLVTNVTVTPLAGDQVSRDLFLPYLGQQGVILVGTYTELKFDVEIAGAGAAGDVPKYGVLMRACGLGETVTVATDVQYEPLSSSFEAVTHYFMHDGVKHAMVGGRGSVSVSLVPKQIPHYTLSFKGLLGPITDAAMPTTDFTGFQTPVPVSKANTTMSLHGWTAVAESLMLDLANQVEPRFLIGDENIQLVDRNPSGTAVVEARSLATIDWFTRAQARTRGALAVQHGTVAGNIVKFDAPAVEVGRPTEGQTQKIINYSLPLMLCTDAGDDEFKITVM</sequence>
<protein>
    <submittedName>
        <fullName evidence="1">Uncharacterized protein</fullName>
    </submittedName>
</protein>
<keyword evidence="2" id="KW-1185">Reference proteome</keyword>
<accession>A0A3P3FHJ0</accession>
<comment type="caution">
    <text evidence="1">The sequence shown here is derived from an EMBL/GenBank/DDBJ whole genome shotgun (WGS) entry which is preliminary data.</text>
</comment>
<dbReference type="Pfam" id="PF18906">
    <property type="entry name" value="Phage_tube_2"/>
    <property type="match status" value="1"/>
</dbReference>
<dbReference type="InterPro" id="IPR044000">
    <property type="entry name" value="Phage_tube_2"/>
</dbReference>
<dbReference type="RefSeq" id="WP_125001754.1">
    <property type="nucleotide sequence ID" value="NZ_RQXT01000025.1"/>
</dbReference>
<gene>
    <name evidence="1" type="ORF">EH240_20040</name>
</gene>
<proteinExistence type="predicted"/>
<dbReference type="Proteomes" id="UP000273786">
    <property type="component" value="Unassembled WGS sequence"/>
</dbReference>
<reference evidence="1 2" key="1">
    <citation type="submission" date="2018-11" db="EMBL/GenBank/DDBJ databases">
        <title>the genome of Mesorhizobium tamadayense DSM 28320.</title>
        <authorList>
            <person name="Gao J."/>
        </authorList>
    </citation>
    <scope>NUCLEOTIDE SEQUENCE [LARGE SCALE GENOMIC DNA]</scope>
    <source>
        <strain evidence="1 2">DSM 28320</strain>
    </source>
</reference>
<evidence type="ECO:0000313" key="2">
    <source>
        <dbReference type="Proteomes" id="UP000273786"/>
    </source>
</evidence>
<dbReference type="OrthoDB" id="7325655at2"/>
<evidence type="ECO:0000313" key="1">
    <source>
        <dbReference type="EMBL" id="RRH98089.1"/>
    </source>
</evidence>